<evidence type="ECO:0000313" key="3">
    <source>
        <dbReference type="Proteomes" id="UP001174694"/>
    </source>
</evidence>
<name>A0AA38VLB4_9PEZI</name>
<dbReference type="InterPro" id="IPR025363">
    <property type="entry name" value="DUF4267"/>
</dbReference>
<keyword evidence="1" id="KW-0812">Transmembrane</keyword>
<comment type="caution">
    <text evidence="2">The sequence shown here is derived from an EMBL/GenBank/DDBJ whole genome shotgun (WGS) entry which is preliminary data.</text>
</comment>
<feature type="transmembrane region" description="Helical" evidence="1">
    <location>
        <begin position="106"/>
        <end position="125"/>
    </location>
</feature>
<keyword evidence="3" id="KW-1185">Reference proteome</keyword>
<dbReference type="Pfam" id="PF14087">
    <property type="entry name" value="DUF4267"/>
    <property type="match status" value="1"/>
</dbReference>
<organism evidence="2 3">
    <name type="scientific">Pleurostoma richardsiae</name>
    <dbReference type="NCBI Taxonomy" id="41990"/>
    <lineage>
        <taxon>Eukaryota</taxon>
        <taxon>Fungi</taxon>
        <taxon>Dikarya</taxon>
        <taxon>Ascomycota</taxon>
        <taxon>Pezizomycotina</taxon>
        <taxon>Sordariomycetes</taxon>
        <taxon>Sordariomycetidae</taxon>
        <taxon>Calosphaeriales</taxon>
        <taxon>Pleurostomataceae</taxon>
        <taxon>Pleurostoma</taxon>
    </lineage>
</organism>
<proteinExistence type="predicted"/>
<feature type="transmembrane region" description="Helical" evidence="1">
    <location>
        <begin position="81"/>
        <end position="100"/>
    </location>
</feature>
<dbReference type="AlphaFoldDB" id="A0AA38VLB4"/>
<accession>A0AA38VLB4</accession>
<keyword evidence="1" id="KW-0472">Membrane</keyword>
<evidence type="ECO:0000313" key="2">
    <source>
        <dbReference type="EMBL" id="KAJ9133677.1"/>
    </source>
</evidence>
<reference evidence="2" key="1">
    <citation type="submission" date="2022-07" db="EMBL/GenBank/DDBJ databases">
        <title>Fungi with potential for degradation of polypropylene.</title>
        <authorList>
            <person name="Gostincar C."/>
        </authorList>
    </citation>
    <scope>NUCLEOTIDE SEQUENCE</scope>
    <source>
        <strain evidence="2">EXF-13308</strain>
    </source>
</reference>
<keyword evidence="1" id="KW-1133">Transmembrane helix</keyword>
<evidence type="ECO:0000256" key="1">
    <source>
        <dbReference type="SAM" id="Phobius"/>
    </source>
</evidence>
<protein>
    <submittedName>
        <fullName evidence="2">Uncharacterized protein</fullName>
    </submittedName>
</protein>
<gene>
    <name evidence="2" type="ORF">NKR23_g10548</name>
</gene>
<dbReference type="Proteomes" id="UP001174694">
    <property type="component" value="Unassembled WGS sequence"/>
</dbReference>
<dbReference type="EMBL" id="JANBVO010000048">
    <property type="protein sequence ID" value="KAJ9133677.1"/>
    <property type="molecule type" value="Genomic_DNA"/>
</dbReference>
<sequence length="128" mass="13952">MSFFHWRHIPALVEATGKSLGGLTPFFNPAGAIRAYGLPEHIAASPAAQVCIAIYGSRDTVLGLATWVFYLRGQLRAVDTIMALLLYTGAVDAYICWKQGQVGTAWFRGLIGTFFGIWGLMGLTARRT</sequence>